<protein>
    <submittedName>
        <fullName evidence="1">Uncharacterized protein</fullName>
    </submittedName>
</protein>
<dbReference type="EMBL" id="CP127294">
    <property type="protein sequence ID" value="WIX82547.1"/>
    <property type="molecule type" value="Genomic_DNA"/>
</dbReference>
<keyword evidence="2" id="KW-1185">Reference proteome</keyword>
<name>A0A9Y2IMI8_9PSEU</name>
<dbReference type="RefSeq" id="WP_285973113.1">
    <property type="nucleotide sequence ID" value="NZ_CP127294.1"/>
</dbReference>
<evidence type="ECO:0000313" key="2">
    <source>
        <dbReference type="Proteomes" id="UP001236014"/>
    </source>
</evidence>
<reference evidence="1 2" key="1">
    <citation type="submission" date="2023-06" db="EMBL/GenBank/DDBJ databases">
        <authorList>
            <person name="Oyuntsetseg B."/>
            <person name="Kim S.B."/>
        </authorList>
    </citation>
    <scope>NUCLEOTIDE SEQUENCE [LARGE SCALE GENOMIC DNA]</scope>
    <source>
        <strain evidence="1 2">2-15</strain>
    </source>
</reference>
<dbReference type="KEGG" id="acab:QRX50_18130"/>
<accession>A0A9Y2IMI8</accession>
<dbReference type="Proteomes" id="UP001236014">
    <property type="component" value="Chromosome"/>
</dbReference>
<gene>
    <name evidence="1" type="ORF">QRX50_18130</name>
</gene>
<sequence length="133" mass="14274">MVRITAPGWSVDVGDAEVVFGRALRAGEGEPDLPRVWAGRGLGLRDEDVPAFVGALGDVMATSQFWHARRAGAGRGSEQIWSVPLMRNGFTYVTGPCGRWNNTAGHRPAETFSVAPADVRGLRIRLAAHLHTG</sequence>
<organism evidence="1 2">
    <name type="scientific">Amycolatopsis carbonis</name>
    <dbReference type="NCBI Taxonomy" id="715471"/>
    <lineage>
        <taxon>Bacteria</taxon>
        <taxon>Bacillati</taxon>
        <taxon>Actinomycetota</taxon>
        <taxon>Actinomycetes</taxon>
        <taxon>Pseudonocardiales</taxon>
        <taxon>Pseudonocardiaceae</taxon>
        <taxon>Amycolatopsis</taxon>
    </lineage>
</organism>
<dbReference type="AlphaFoldDB" id="A0A9Y2IMI8"/>
<evidence type="ECO:0000313" key="1">
    <source>
        <dbReference type="EMBL" id="WIX82547.1"/>
    </source>
</evidence>
<proteinExistence type="predicted"/>